<dbReference type="AlphaFoldDB" id="A0AB94ISE8"/>
<dbReference type="GO" id="GO:0055085">
    <property type="term" value="P:transmembrane transport"/>
    <property type="evidence" value="ECO:0007669"/>
    <property type="project" value="InterPro"/>
</dbReference>
<protein>
    <submittedName>
        <fullName evidence="9">Transporter</fullName>
    </submittedName>
</protein>
<evidence type="ECO:0000256" key="2">
    <source>
        <dbReference type="ARBA" id="ARBA00022448"/>
    </source>
</evidence>
<dbReference type="PROSITE" id="PS50928">
    <property type="entry name" value="ABC_TM1"/>
    <property type="match status" value="1"/>
</dbReference>
<proteinExistence type="inferred from homology"/>
<keyword evidence="5 7" id="KW-1133">Transmembrane helix</keyword>
<dbReference type="PANTHER" id="PTHR30465">
    <property type="entry name" value="INNER MEMBRANE ABC TRANSPORTER"/>
    <property type="match status" value="1"/>
</dbReference>
<evidence type="ECO:0000313" key="10">
    <source>
        <dbReference type="Proteomes" id="UP000018877"/>
    </source>
</evidence>
<comment type="subcellular location">
    <subcellularLocation>
        <location evidence="1 7">Cell membrane</location>
        <topology evidence="1 7">Multi-pass membrane protein</topology>
    </subcellularLocation>
</comment>
<dbReference type="RefSeq" id="WP_024027269.1">
    <property type="nucleotide sequence ID" value="NZ_ALAN01000035.1"/>
</dbReference>
<accession>A0AB94ISE8</accession>
<comment type="caution">
    <text evidence="9">The sequence shown here is derived from an EMBL/GenBank/DDBJ whole genome shotgun (WGS) entry which is preliminary data.</text>
</comment>
<reference evidence="9 10" key="1">
    <citation type="journal article" date="2014" name="Environ. Microbiol.">
        <title>The nitrate-ammonifying and nosZ-carrying bacterium Bacillus vireti is a potent source and sink for nitric and nitrous oxide under high nitrate conditions.</title>
        <authorList>
            <person name="Mania D."/>
            <person name="Heylen K."/>
            <person name="van Spanning R.J."/>
            <person name="Frostegard A."/>
        </authorList>
    </citation>
    <scope>NUCLEOTIDE SEQUENCE [LARGE SCALE GENOMIC DNA]</scope>
    <source>
        <strain evidence="9 10">LMG 21834</strain>
    </source>
</reference>
<dbReference type="InterPro" id="IPR035906">
    <property type="entry name" value="MetI-like_sf"/>
</dbReference>
<comment type="similarity">
    <text evidence="7">Belongs to the binding-protein-dependent transport system permease family.</text>
</comment>
<dbReference type="PANTHER" id="PTHR30465:SF44">
    <property type="entry name" value="ABC-TYPE DIPEPTIDE_OLIGOPEPTIDE TRANSPORT SYSTEM, PERMEASE COMPONENT"/>
    <property type="match status" value="1"/>
</dbReference>
<evidence type="ECO:0000256" key="7">
    <source>
        <dbReference type="RuleBase" id="RU363032"/>
    </source>
</evidence>
<evidence type="ECO:0000256" key="5">
    <source>
        <dbReference type="ARBA" id="ARBA00022989"/>
    </source>
</evidence>
<dbReference type="CDD" id="cd06261">
    <property type="entry name" value="TM_PBP2"/>
    <property type="match status" value="1"/>
</dbReference>
<keyword evidence="3" id="KW-1003">Cell membrane</keyword>
<feature type="transmembrane region" description="Helical" evidence="7">
    <location>
        <begin position="110"/>
        <end position="134"/>
    </location>
</feature>
<feature type="transmembrane region" description="Helical" evidence="7">
    <location>
        <begin position="7"/>
        <end position="28"/>
    </location>
</feature>
<dbReference type="Proteomes" id="UP000018877">
    <property type="component" value="Unassembled WGS sequence"/>
</dbReference>
<sequence length="285" mass="33337">MKTMVHVLIRFSCLITGFTLFLSIPRLFNINTGTIDASFENFKEKLWDTLVQFFKNYPIEMWLDKNITERYAYTMGVLILSLALITVQGMILAAITLIGPYKFRQFFKRVLDMVEAIPDLLVVFLFQIIVISIYKSTGLKLLQLYGFNAYPYFIPIVVTSFLPTLFLAQFLAKVLEEEAQKEYVIYAKAKGMGLFRIYVFHMLRNTLPMYIIQLRTIVWFVLSNIVLIEYMFKIKGFTIDLGRILFQPAPQVMFNFFLFAVPIILIDLLIRYVAYKARGHEEVRL</sequence>
<feature type="transmembrane region" description="Helical" evidence="7">
    <location>
        <begin position="252"/>
        <end position="275"/>
    </location>
</feature>
<feature type="transmembrane region" description="Helical" evidence="7">
    <location>
        <begin position="209"/>
        <end position="232"/>
    </location>
</feature>
<feature type="domain" description="ABC transmembrane type-1" evidence="8">
    <location>
        <begin position="71"/>
        <end position="274"/>
    </location>
</feature>
<feature type="transmembrane region" description="Helical" evidence="7">
    <location>
        <begin position="71"/>
        <end position="98"/>
    </location>
</feature>
<evidence type="ECO:0000256" key="1">
    <source>
        <dbReference type="ARBA" id="ARBA00004651"/>
    </source>
</evidence>
<dbReference type="Gene3D" id="1.10.3720.10">
    <property type="entry name" value="MetI-like"/>
    <property type="match status" value="1"/>
</dbReference>
<evidence type="ECO:0000256" key="6">
    <source>
        <dbReference type="ARBA" id="ARBA00023136"/>
    </source>
</evidence>
<dbReference type="GO" id="GO:0005886">
    <property type="term" value="C:plasma membrane"/>
    <property type="evidence" value="ECO:0007669"/>
    <property type="project" value="UniProtKB-SubCell"/>
</dbReference>
<keyword evidence="10" id="KW-1185">Reference proteome</keyword>
<evidence type="ECO:0000313" key="9">
    <source>
        <dbReference type="EMBL" id="ETI69897.1"/>
    </source>
</evidence>
<dbReference type="SUPFAM" id="SSF161098">
    <property type="entry name" value="MetI-like"/>
    <property type="match status" value="1"/>
</dbReference>
<dbReference type="InterPro" id="IPR000515">
    <property type="entry name" value="MetI-like"/>
</dbReference>
<keyword evidence="6 7" id="KW-0472">Membrane</keyword>
<dbReference type="Pfam" id="PF00528">
    <property type="entry name" value="BPD_transp_1"/>
    <property type="match status" value="1"/>
</dbReference>
<organism evidence="9 10">
    <name type="scientific">Neobacillus vireti LMG 21834</name>
    <dbReference type="NCBI Taxonomy" id="1131730"/>
    <lineage>
        <taxon>Bacteria</taxon>
        <taxon>Bacillati</taxon>
        <taxon>Bacillota</taxon>
        <taxon>Bacilli</taxon>
        <taxon>Bacillales</taxon>
        <taxon>Bacillaceae</taxon>
        <taxon>Neobacillus</taxon>
    </lineage>
</organism>
<gene>
    <name evidence="9" type="ORF">BAVI_05264</name>
</gene>
<evidence type="ECO:0000256" key="3">
    <source>
        <dbReference type="ARBA" id="ARBA00022475"/>
    </source>
</evidence>
<evidence type="ECO:0000256" key="4">
    <source>
        <dbReference type="ARBA" id="ARBA00022692"/>
    </source>
</evidence>
<feature type="transmembrane region" description="Helical" evidence="7">
    <location>
        <begin position="149"/>
        <end position="171"/>
    </location>
</feature>
<keyword evidence="2 7" id="KW-0813">Transport</keyword>
<name>A0AB94ISE8_9BACI</name>
<evidence type="ECO:0000259" key="8">
    <source>
        <dbReference type="PROSITE" id="PS50928"/>
    </source>
</evidence>
<keyword evidence="4 7" id="KW-0812">Transmembrane</keyword>
<dbReference type="EMBL" id="ALAN01000035">
    <property type="protein sequence ID" value="ETI69897.1"/>
    <property type="molecule type" value="Genomic_DNA"/>
</dbReference>